<dbReference type="PROSITE" id="PS50977">
    <property type="entry name" value="HTH_TETR_2"/>
    <property type="match status" value="1"/>
</dbReference>
<evidence type="ECO:0000256" key="3">
    <source>
        <dbReference type="ARBA" id="ARBA00023163"/>
    </source>
</evidence>
<dbReference type="InterPro" id="IPR036271">
    <property type="entry name" value="Tet_transcr_reg_TetR-rel_C_sf"/>
</dbReference>
<feature type="DNA-binding region" description="H-T-H motif" evidence="4">
    <location>
        <begin position="34"/>
        <end position="53"/>
    </location>
</feature>
<organism evidence="6 7">
    <name type="scientific">Mycobacterium paraffinicum</name>
    <dbReference type="NCBI Taxonomy" id="53378"/>
    <lineage>
        <taxon>Bacteria</taxon>
        <taxon>Bacillati</taxon>
        <taxon>Actinomycetota</taxon>
        <taxon>Actinomycetes</taxon>
        <taxon>Mycobacteriales</taxon>
        <taxon>Mycobacteriaceae</taxon>
        <taxon>Mycobacterium</taxon>
    </lineage>
</organism>
<evidence type="ECO:0000313" key="7">
    <source>
        <dbReference type="Proteomes" id="UP001501417"/>
    </source>
</evidence>
<dbReference type="EMBL" id="BAABGF010000001">
    <property type="protein sequence ID" value="GAA4532054.1"/>
    <property type="molecule type" value="Genomic_DNA"/>
</dbReference>
<keyword evidence="2 4" id="KW-0238">DNA-binding</keyword>
<comment type="caution">
    <text evidence="6">The sequence shown here is derived from an EMBL/GenBank/DDBJ whole genome shotgun (WGS) entry which is preliminary data.</text>
</comment>
<dbReference type="SUPFAM" id="SSF46689">
    <property type="entry name" value="Homeodomain-like"/>
    <property type="match status" value="1"/>
</dbReference>
<dbReference type="Pfam" id="PF00440">
    <property type="entry name" value="TetR_N"/>
    <property type="match status" value="1"/>
</dbReference>
<dbReference type="SUPFAM" id="SSF48498">
    <property type="entry name" value="Tetracyclin repressor-like, C-terminal domain"/>
    <property type="match status" value="1"/>
</dbReference>
<evidence type="ECO:0000256" key="4">
    <source>
        <dbReference type="PROSITE-ProRule" id="PRU00335"/>
    </source>
</evidence>
<dbReference type="PRINTS" id="PR00455">
    <property type="entry name" value="HTHTETR"/>
</dbReference>
<dbReference type="Proteomes" id="UP001501417">
    <property type="component" value="Unassembled WGS sequence"/>
</dbReference>
<dbReference type="InterPro" id="IPR001647">
    <property type="entry name" value="HTH_TetR"/>
</dbReference>
<evidence type="ECO:0000313" key="6">
    <source>
        <dbReference type="EMBL" id="GAA4532054.1"/>
    </source>
</evidence>
<keyword evidence="7" id="KW-1185">Reference proteome</keyword>
<dbReference type="InterPro" id="IPR050109">
    <property type="entry name" value="HTH-type_TetR-like_transc_reg"/>
</dbReference>
<evidence type="ECO:0000256" key="1">
    <source>
        <dbReference type="ARBA" id="ARBA00023015"/>
    </source>
</evidence>
<dbReference type="PANTHER" id="PTHR30055">
    <property type="entry name" value="HTH-TYPE TRANSCRIPTIONAL REGULATOR RUTR"/>
    <property type="match status" value="1"/>
</dbReference>
<dbReference type="InterPro" id="IPR009057">
    <property type="entry name" value="Homeodomain-like_sf"/>
</dbReference>
<sequence length="217" mass="23926">MAGGTKRLPRAVREQQMLDAAVQMFSVNGYHETSMDAIAAEAQISKPMLYLYYGSKEDLFGACLNREMGRFIDAVRADIDFTQSPKDLLRNTIVAFMRYIDANRASWIVMYTQATSSQAFAHLVREGREQIIELVAGLVRAGSRSRRTDREHEMMAVALVGAGEAMANQLSIGDIDADEAAELMINLFWHGLRGGPEEREAAAAALPKKGGRGAARR</sequence>
<dbReference type="Gene3D" id="1.10.357.10">
    <property type="entry name" value="Tetracycline Repressor, domain 2"/>
    <property type="match status" value="1"/>
</dbReference>
<dbReference type="RefSeq" id="WP_264044156.1">
    <property type="nucleotide sequence ID" value="NZ_BAABGF010000001.1"/>
</dbReference>
<proteinExistence type="predicted"/>
<protein>
    <submittedName>
        <fullName evidence="6">TetR/AcrR family transcriptional regulator</fullName>
    </submittedName>
</protein>
<dbReference type="PANTHER" id="PTHR30055:SF158">
    <property type="entry name" value="POSSIBLE TRANSCRIPTIONAL REGULATORY PROTEIN (PROBABLY TETR-FAMILY)"/>
    <property type="match status" value="1"/>
</dbReference>
<name>A0ABP8R9V0_9MYCO</name>
<gene>
    <name evidence="6" type="ORF">GCM10023161_00760</name>
</gene>
<reference evidence="7" key="1">
    <citation type="journal article" date="2019" name="Int. J. Syst. Evol. Microbiol.">
        <title>The Global Catalogue of Microorganisms (GCM) 10K type strain sequencing project: providing services to taxonomists for standard genome sequencing and annotation.</title>
        <authorList>
            <consortium name="The Broad Institute Genomics Platform"/>
            <consortium name="The Broad Institute Genome Sequencing Center for Infectious Disease"/>
            <person name="Wu L."/>
            <person name="Ma J."/>
        </authorList>
    </citation>
    <scope>NUCLEOTIDE SEQUENCE [LARGE SCALE GENOMIC DNA]</scope>
    <source>
        <strain evidence="7">JCM 17782</strain>
    </source>
</reference>
<dbReference type="Pfam" id="PF21943">
    <property type="entry name" value="TetR_C_46"/>
    <property type="match status" value="1"/>
</dbReference>
<evidence type="ECO:0000259" key="5">
    <source>
        <dbReference type="PROSITE" id="PS50977"/>
    </source>
</evidence>
<feature type="domain" description="HTH tetR-type" evidence="5">
    <location>
        <begin position="11"/>
        <end position="71"/>
    </location>
</feature>
<keyword evidence="1" id="KW-0805">Transcription regulation</keyword>
<dbReference type="InterPro" id="IPR054129">
    <property type="entry name" value="DesT_TetR_C"/>
</dbReference>
<evidence type="ECO:0000256" key="2">
    <source>
        <dbReference type="ARBA" id="ARBA00023125"/>
    </source>
</evidence>
<keyword evidence="3" id="KW-0804">Transcription</keyword>
<accession>A0ABP8R9V0</accession>